<dbReference type="InterPro" id="IPR001608">
    <property type="entry name" value="Ala_racemase_N"/>
</dbReference>
<dbReference type="PANTHER" id="PTHR28004">
    <property type="entry name" value="ZGC:162816-RELATED"/>
    <property type="match status" value="1"/>
</dbReference>
<keyword evidence="2" id="KW-0456">Lyase</keyword>
<dbReference type="GO" id="GO:0008721">
    <property type="term" value="F:D-serine ammonia-lyase activity"/>
    <property type="evidence" value="ECO:0007669"/>
    <property type="project" value="TreeGrafter"/>
</dbReference>
<organism evidence="4 5">
    <name type="scientific">Candidatus Kutchimonas denitrificans</name>
    <dbReference type="NCBI Taxonomy" id="3056748"/>
    <lineage>
        <taxon>Bacteria</taxon>
        <taxon>Pseudomonadati</taxon>
        <taxon>Gemmatimonadota</taxon>
        <taxon>Gemmatimonadia</taxon>
        <taxon>Candidatus Palauibacterales</taxon>
        <taxon>Candidatus Palauibacteraceae</taxon>
        <taxon>Candidatus Kutchimonas</taxon>
    </lineage>
</organism>
<dbReference type="InterPro" id="IPR026956">
    <property type="entry name" value="D-ser_dehydrat-like_dom"/>
</dbReference>
<dbReference type="EMBL" id="JAACAK010000049">
    <property type="protein sequence ID" value="NIR74961.1"/>
    <property type="molecule type" value="Genomic_DNA"/>
</dbReference>
<comment type="caution">
    <text evidence="4">The sequence shown here is derived from an EMBL/GenBank/DDBJ whole genome shotgun (WGS) entry which is preliminary data.</text>
</comment>
<protein>
    <submittedName>
        <fullName evidence="4">Alanine racemase</fullName>
    </submittedName>
</protein>
<evidence type="ECO:0000256" key="1">
    <source>
        <dbReference type="ARBA" id="ARBA00005323"/>
    </source>
</evidence>
<reference evidence="4 5" key="1">
    <citation type="submission" date="2020-01" db="EMBL/GenBank/DDBJ databases">
        <title>Genomes assembled from Gulf of Kutch pelagic sediment metagenomes.</title>
        <authorList>
            <person name="Chandrashekar M."/>
            <person name="Mahajan M.S."/>
            <person name="Dave K.J."/>
            <person name="Vatsa P."/>
            <person name="Nathani N.M."/>
        </authorList>
    </citation>
    <scope>NUCLEOTIDE SEQUENCE [LARGE SCALE GENOMIC DNA]</scope>
    <source>
        <strain evidence="4">KS3-K002</strain>
    </source>
</reference>
<evidence type="ECO:0000256" key="2">
    <source>
        <dbReference type="ARBA" id="ARBA00023239"/>
    </source>
</evidence>
<comment type="similarity">
    <text evidence="1">Belongs to the DSD1 family.</text>
</comment>
<dbReference type="PANTHER" id="PTHR28004:SF2">
    <property type="entry name" value="D-SERINE DEHYDRATASE"/>
    <property type="match status" value="1"/>
</dbReference>
<dbReference type="SMART" id="SM01119">
    <property type="entry name" value="D-ser_dehydrat"/>
    <property type="match status" value="1"/>
</dbReference>
<evidence type="ECO:0000313" key="5">
    <source>
        <dbReference type="Proteomes" id="UP000702544"/>
    </source>
</evidence>
<dbReference type="InterPro" id="IPR029066">
    <property type="entry name" value="PLP-binding_barrel"/>
</dbReference>
<evidence type="ECO:0000313" key="4">
    <source>
        <dbReference type="EMBL" id="NIR74961.1"/>
    </source>
</evidence>
<accession>A0AAE4ZA74</accession>
<dbReference type="Gene3D" id="2.40.37.20">
    <property type="entry name" value="D-serine dehydratase-like domain"/>
    <property type="match status" value="1"/>
</dbReference>
<dbReference type="AlphaFoldDB" id="A0AAE4ZA74"/>
<gene>
    <name evidence="4" type="ORF">GWO12_07580</name>
</gene>
<dbReference type="Pfam" id="PF01168">
    <property type="entry name" value="Ala_racemase_N"/>
    <property type="match status" value="1"/>
</dbReference>
<sequence length="371" mass="39418">MRKTDLDTPSLIIDSGTLRHNIEWMQKVADRFGVRLRPHVKTHKSPHIARRQMEAGACGITVAKLDEAEVMTDGGLEDILIANQIIGSAKIARALELARRVRLAVLVDSQAGVEMLERAASVTGQILDVLIEVDTGKGRCGLVNDEEIVALAGRVADASHLRLRGVETHEGHVPRGAGGPGELQERAVAAGARIVEVAEILRGQGHPVEEVSVGSTPAAPYTASVEGITEMRPGTYVFNDVNQMALGQAHPEECALSVLATVISRPAPDRAVLDAGSKSLFAEAARSGFALEGYGGFGYIREASGARIVSLSEEHAVVNLAAGVDFPDIGDKVTIIPNHVCPAVNLHDELHIVDGEDVIETWPIAARGAIR</sequence>
<dbReference type="InterPro" id="IPR042208">
    <property type="entry name" value="D-ser_dehydrat-like_sf"/>
</dbReference>
<dbReference type="Gene3D" id="3.20.20.10">
    <property type="entry name" value="Alanine racemase"/>
    <property type="match status" value="1"/>
</dbReference>
<proteinExistence type="inferred from homology"/>
<name>A0AAE4ZA74_9BACT</name>
<dbReference type="GO" id="GO:0036088">
    <property type="term" value="P:D-serine catabolic process"/>
    <property type="evidence" value="ECO:0007669"/>
    <property type="project" value="TreeGrafter"/>
</dbReference>
<dbReference type="InterPro" id="IPR051466">
    <property type="entry name" value="D-amino_acid_metab_enzyme"/>
</dbReference>
<dbReference type="SUPFAM" id="SSF51419">
    <property type="entry name" value="PLP-binding barrel"/>
    <property type="match status" value="1"/>
</dbReference>
<dbReference type="Proteomes" id="UP000702544">
    <property type="component" value="Unassembled WGS sequence"/>
</dbReference>
<evidence type="ECO:0000259" key="3">
    <source>
        <dbReference type="SMART" id="SM01119"/>
    </source>
</evidence>
<dbReference type="Pfam" id="PF14031">
    <property type="entry name" value="D-ser_dehydrat"/>
    <property type="match status" value="1"/>
</dbReference>
<feature type="domain" description="D-serine dehydratase-like" evidence="3">
    <location>
        <begin position="255"/>
        <end position="354"/>
    </location>
</feature>